<gene>
    <name evidence="1" type="ORF">N0V89_006401</name>
</gene>
<protein>
    <submittedName>
        <fullName evidence="1">Uncharacterized protein</fullName>
    </submittedName>
</protein>
<evidence type="ECO:0000313" key="1">
    <source>
        <dbReference type="EMBL" id="KAJ4354664.1"/>
    </source>
</evidence>
<reference evidence="1" key="1">
    <citation type="submission" date="2022-10" db="EMBL/GenBank/DDBJ databases">
        <title>Tapping the CABI collections for fungal endophytes: first genome assemblies for Collariella, Neodidymelliopsis, Ascochyta clinopodiicola, Didymella pomorum, Didymosphaeria variabile, Neocosmospora piperis and Neocucurbitaria cava.</title>
        <authorList>
            <person name="Hill R."/>
        </authorList>
    </citation>
    <scope>NUCLEOTIDE SEQUENCE</scope>
    <source>
        <strain evidence="1">IMI 356815</strain>
    </source>
</reference>
<dbReference type="AlphaFoldDB" id="A0A9W8XNA2"/>
<dbReference type="EMBL" id="JAPEUX010000004">
    <property type="protein sequence ID" value="KAJ4354664.1"/>
    <property type="molecule type" value="Genomic_DNA"/>
</dbReference>
<dbReference type="OrthoDB" id="1046782at2759"/>
<organism evidence="1 2">
    <name type="scientific">Didymosphaeria variabile</name>
    <dbReference type="NCBI Taxonomy" id="1932322"/>
    <lineage>
        <taxon>Eukaryota</taxon>
        <taxon>Fungi</taxon>
        <taxon>Dikarya</taxon>
        <taxon>Ascomycota</taxon>
        <taxon>Pezizomycotina</taxon>
        <taxon>Dothideomycetes</taxon>
        <taxon>Pleosporomycetidae</taxon>
        <taxon>Pleosporales</taxon>
        <taxon>Massarineae</taxon>
        <taxon>Didymosphaeriaceae</taxon>
        <taxon>Didymosphaeria</taxon>
    </lineage>
</organism>
<sequence>MSDFGNQGPDFGEMTRSLNTIISRLAFHDMRIQANRVFVQQIQDQMHAISLCLGSENGEISEDRRLSLNTATRSLEERLIHLMTEHQALGLEIGLNQRIAQSQVEIVSQ</sequence>
<proteinExistence type="predicted"/>
<evidence type="ECO:0000313" key="2">
    <source>
        <dbReference type="Proteomes" id="UP001140513"/>
    </source>
</evidence>
<dbReference type="GeneID" id="80909931"/>
<dbReference type="Proteomes" id="UP001140513">
    <property type="component" value="Unassembled WGS sequence"/>
</dbReference>
<keyword evidence="2" id="KW-1185">Reference proteome</keyword>
<dbReference type="RefSeq" id="XP_056072438.1">
    <property type="nucleotide sequence ID" value="XM_056215171.1"/>
</dbReference>
<comment type="caution">
    <text evidence="1">The sequence shown here is derived from an EMBL/GenBank/DDBJ whole genome shotgun (WGS) entry which is preliminary data.</text>
</comment>
<accession>A0A9W8XNA2</accession>
<name>A0A9W8XNA2_9PLEO</name>